<evidence type="ECO:0000256" key="5">
    <source>
        <dbReference type="ARBA" id="ARBA00022741"/>
    </source>
</evidence>
<evidence type="ECO:0000256" key="4">
    <source>
        <dbReference type="ARBA" id="ARBA00022694"/>
    </source>
</evidence>
<dbReference type="PANTHER" id="PTHR43033">
    <property type="entry name" value="TRNA(ILE)-LYSIDINE SYNTHASE-RELATED"/>
    <property type="match status" value="1"/>
</dbReference>
<dbReference type="HAMAP" id="MF_01161">
    <property type="entry name" value="tRNA_Ile_lys_synt"/>
    <property type="match status" value="1"/>
</dbReference>
<dbReference type="InterPro" id="IPR011063">
    <property type="entry name" value="TilS/TtcA_N"/>
</dbReference>
<dbReference type="CDD" id="cd01992">
    <property type="entry name" value="TilS_N"/>
    <property type="match status" value="1"/>
</dbReference>
<dbReference type="STRING" id="743722.Sph21_1620"/>
<dbReference type="EC" id="6.3.4.19" evidence="8"/>
<comment type="function">
    <text evidence="8">Ligates lysine onto the cytidine present at position 34 of the AUA codon-specific tRNA(Ile) that contains the anticodon CAU, in an ATP-dependent manner. Cytidine is converted to lysidine, thus changing the amino acid specificity of the tRNA from methionine to isoleucine.</text>
</comment>
<feature type="binding site" evidence="8">
    <location>
        <begin position="28"/>
        <end position="33"/>
    </location>
    <ligand>
        <name>ATP</name>
        <dbReference type="ChEBI" id="CHEBI:30616"/>
    </ligand>
</feature>
<evidence type="ECO:0000256" key="2">
    <source>
        <dbReference type="ARBA" id="ARBA00022490"/>
    </source>
</evidence>
<dbReference type="NCBIfam" id="TIGR02432">
    <property type="entry name" value="lysidine_TilS_N"/>
    <property type="match status" value="1"/>
</dbReference>
<dbReference type="InterPro" id="IPR012094">
    <property type="entry name" value="tRNA_Ile_lys_synt"/>
</dbReference>
<dbReference type="KEGG" id="shg:Sph21_1620"/>
<dbReference type="SUPFAM" id="SSF56037">
    <property type="entry name" value="PheT/TilS domain"/>
    <property type="match status" value="1"/>
</dbReference>
<keyword evidence="5 8" id="KW-0547">Nucleotide-binding</keyword>
<dbReference type="AlphaFoldDB" id="F4C582"/>
<dbReference type="Pfam" id="PF11734">
    <property type="entry name" value="TilS_C"/>
    <property type="match status" value="1"/>
</dbReference>
<dbReference type="GO" id="GO:0005737">
    <property type="term" value="C:cytoplasm"/>
    <property type="evidence" value="ECO:0007669"/>
    <property type="project" value="UniProtKB-SubCell"/>
</dbReference>
<accession>F4C582</accession>
<keyword evidence="4 8" id="KW-0819">tRNA processing</keyword>
<dbReference type="GO" id="GO:0032267">
    <property type="term" value="F:tRNA(Ile)-lysidine synthase activity"/>
    <property type="evidence" value="ECO:0007669"/>
    <property type="project" value="UniProtKB-EC"/>
</dbReference>
<dbReference type="PANTHER" id="PTHR43033:SF1">
    <property type="entry name" value="TRNA(ILE)-LYSIDINE SYNTHASE-RELATED"/>
    <property type="match status" value="1"/>
</dbReference>
<comment type="catalytic activity">
    <reaction evidence="7 8">
        <text>cytidine(34) in tRNA(Ile2) + L-lysine + ATP = lysidine(34) in tRNA(Ile2) + AMP + diphosphate + H(+)</text>
        <dbReference type="Rhea" id="RHEA:43744"/>
        <dbReference type="Rhea" id="RHEA-COMP:10625"/>
        <dbReference type="Rhea" id="RHEA-COMP:10670"/>
        <dbReference type="ChEBI" id="CHEBI:15378"/>
        <dbReference type="ChEBI" id="CHEBI:30616"/>
        <dbReference type="ChEBI" id="CHEBI:32551"/>
        <dbReference type="ChEBI" id="CHEBI:33019"/>
        <dbReference type="ChEBI" id="CHEBI:82748"/>
        <dbReference type="ChEBI" id="CHEBI:83665"/>
        <dbReference type="ChEBI" id="CHEBI:456215"/>
        <dbReference type="EC" id="6.3.4.19"/>
    </reaction>
</comment>
<dbReference type="eggNOG" id="COG0037">
    <property type="taxonomic scope" value="Bacteria"/>
</dbReference>
<gene>
    <name evidence="8" type="primary">tilS</name>
    <name evidence="10" type="ordered locus">Sph21_1620</name>
</gene>
<dbReference type="PATRIC" id="fig|743722.3.peg.1737"/>
<proteinExistence type="inferred from homology"/>
<dbReference type="Pfam" id="PF01171">
    <property type="entry name" value="ATP_bind_3"/>
    <property type="match status" value="1"/>
</dbReference>
<dbReference type="HOGENOM" id="CLU_018869_0_1_10"/>
<dbReference type="InterPro" id="IPR012796">
    <property type="entry name" value="Lysidine-tRNA-synth_C"/>
</dbReference>
<keyword evidence="3 8" id="KW-0436">Ligase</keyword>
<dbReference type="InterPro" id="IPR014729">
    <property type="entry name" value="Rossmann-like_a/b/a_fold"/>
</dbReference>
<evidence type="ECO:0000313" key="10">
    <source>
        <dbReference type="EMBL" id="ADZ78182.1"/>
    </source>
</evidence>
<dbReference type="InterPro" id="IPR012795">
    <property type="entry name" value="tRNA_Ile_lys_synt_N"/>
</dbReference>
<feature type="domain" description="Lysidine-tRNA(Ile) synthetase C-terminal" evidence="9">
    <location>
        <begin position="367"/>
        <end position="441"/>
    </location>
</feature>
<protein>
    <recommendedName>
        <fullName evidence="8">tRNA(Ile)-lysidine synthase</fullName>
        <ecNumber evidence="8">6.3.4.19</ecNumber>
    </recommendedName>
    <alternativeName>
        <fullName evidence="8">tRNA(Ile)-2-lysyl-cytidine synthase</fullName>
    </alternativeName>
    <alternativeName>
        <fullName evidence="8">tRNA(Ile)-lysidine synthetase</fullName>
    </alternativeName>
</protein>
<reference evidence="10" key="1">
    <citation type="submission" date="2011-03" db="EMBL/GenBank/DDBJ databases">
        <title>Complete sequence of Sphingobacterium sp. 21.</title>
        <authorList>
            <consortium name="US DOE Joint Genome Institute"/>
            <person name="Lucas S."/>
            <person name="Copeland A."/>
            <person name="Lapidus A."/>
            <person name="Cheng J.-F."/>
            <person name="Goodwin L."/>
            <person name="Pitluck S."/>
            <person name="Davenport K."/>
            <person name="Detter J.C."/>
            <person name="Han C."/>
            <person name="Tapia R."/>
            <person name="Land M."/>
            <person name="Hauser L."/>
            <person name="Kyrpides N."/>
            <person name="Ivanova N."/>
            <person name="Ovchinnikova G."/>
            <person name="Pagani I."/>
            <person name="Siebers A.K."/>
            <person name="Allgaier M."/>
            <person name="Thelen M.P."/>
            <person name="Hugenholtz P."/>
            <person name="Woyke T."/>
        </authorList>
    </citation>
    <scope>NUCLEOTIDE SEQUENCE</scope>
    <source>
        <strain evidence="10">21</strain>
    </source>
</reference>
<dbReference type="GO" id="GO:0006400">
    <property type="term" value="P:tRNA modification"/>
    <property type="evidence" value="ECO:0007669"/>
    <property type="project" value="UniProtKB-UniRule"/>
</dbReference>
<evidence type="ECO:0000256" key="8">
    <source>
        <dbReference type="HAMAP-Rule" id="MF_01161"/>
    </source>
</evidence>
<evidence type="ECO:0000259" key="9">
    <source>
        <dbReference type="SMART" id="SM00977"/>
    </source>
</evidence>
<dbReference type="GO" id="GO:0005524">
    <property type="term" value="F:ATP binding"/>
    <property type="evidence" value="ECO:0007669"/>
    <property type="project" value="UniProtKB-UniRule"/>
</dbReference>
<dbReference type="SMART" id="SM00977">
    <property type="entry name" value="TilS_C"/>
    <property type="match status" value="1"/>
</dbReference>
<comment type="domain">
    <text evidence="8">The N-terminal region contains the highly conserved SGGXDS motif, predicted to be a P-loop motif involved in ATP binding.</text>
</comment>
<evidence type="ECO:0000256" key="1">
    <source>
        <dbReference type="ARBA" id="ARBA00004496"/>
    </source>
</evidence>
<keyword evidence="6 8" id="KW-0067">ATP-binding</keyword>
<dbReference type="EMBL" id="CP002584">
    <property type="protein sequence ID" value="ADZ78182.1"/>
    <property type="molecule type" value="Genomic_DNA"/>
</dbReference>
<evidence type="ECO:0000256" key="6">
    <source>
        <dbReference type="ARBA" id="ARBA00022840"/>
    </source>
</evidence>
<dbReference type="NCBIfam" id="TIGR02433">
    <property type="entry name" value="lysidine_TilS_C"/>
    <property type="match status" value="1"/>
</dbReference>
<evidence type="ECO:0000256" key="3">
    <source>
        <dbReference type="ARBA" id="ARBA00022598"/>
    </source>
</evidence>
<evidence type="ECO:0000256" key="7">
    <source>
        <dbReference type="ARBA" id="ARBA00048539"/>
    </source>
</evidence>
<name>F4C582_SPHS2</name>
<dbReference type="SUPFAM" id="SSF52402">
    <property type="entry name" value="Adenine nucleotide alpha hydrolases-like"/>
    <property type="match status" value="1"/>
</dbReference>
<dbReference type="Gene3D" id="3.40.50.620">
    <property type="entry name" value="HUPs"/>
    <property type="match status" value="1"/>
</dbReference>
<sequence length="443" mass="51775">MGLLERFLRFGEEHDLISREHRTLLAVSGGRDSVLMVHLFAKAKLPFGIAHCNFQLRGQHADADEELVRNLAAEMEVPLFVKRFDTIAYAKKQGISIEMAARALRYEWFEQIRSDQHYRYIALAHHQNDSVETVLLNLTRGTGIAGLHGILPKRGVLIRPLLFLTREEVTQTVLERNLVYREDESNFSTDYLRNKIRLEVVPRLKAINPSLERTFQENSRRFEEMETLLKNYSEQLRKKLFVETTSNTYQIELKALQELKPLRTLLYELFRPYQFLPEVLDDLVSIWQNDNRTGKQFFSDSYKLLVDRENLILQKKEPVDLPHQFLQPNQAVICQGFHLTVKLVEKPVKMNEFGKVAVDADKLLFPLLVRSWQEGDWFKPLGMKGKKKLSDFFISLKISRFHKKEIPLLVNGNGDIVWVVPHRMDDRYKITDKTKKVAILECI</sequence>
<comment type="subcellular location">
    <subcellularLocation>
        <location evidence="1 8">Cytoplasm</location>
    </subcellularLocation>
</comment>
<organism evidence="10">
    <name type="scientific">Sphingobacterium sp. (strain 21)</name>
    <dbReference type="NCBI Taxonomy" id="743722"/>
    <lineage>
        <taxon>Bacteria</taxon>
        <taxon>Pseudomonadati</taxon>
        <taxon>Bacteroidota</taxon>
        <taxon>Sphingobacteriia</taxon>
        <taxon>Sphingobacteriales</taxon>
        <taxon>Sphingobacteriaceae</taxon>
        <taxon>Sphingobacterium</taxon>
    </lineage>
</organism>
<dbReference type="OrthoDB" id="9807403at2"/>
<keyword evidence="2 8" id="KW-0963">Cytoplasm</keyword>
<comment type="similarity">
    <text evidence="8">Belongs to the tRNA(Ile)-lysidine synthase family.</text>
</comment>